<dbReference type="InterPro" id="IPR009061">
    <property type="entry name" value="DNA-bd_dom_put_sf"/>
</dbReference>
<dbReference type="OrthoDB" id="1097811at2"/>
<feature type="domain" description="Helix-turn-helix" evidence="1">
    <location>
        <begin position="37"/>
        <end position="81"/>
    </location>
</feature>
<accession>A0A3E0E7D8</accession>
<dbReference type="Proteomes" id="UP000257136">
    <property type="component" value="Unassembled WGS sequence"/>
</dbReference>
<keyword evidence="3" id="KW-1185">Reference proteome</keyword>
<reference evidence="2 3" key="1">
    <citation type="submission" date="2018-08" db="EMBL/GenBank/DDBJ databases">
        <title>Genomic Encyclopedia of Archaeal and Bacterial Type Strains, Phase II (KMG-II): from individual species to whole genera.</title>
        <authorList>
            <person name="Goeker M."/>
        </authorList>
    </citation>
    <scope>NUCLEOTIDE SEQUENCE [LARGE SCALE GENOMIC DNA]</scope>
    <source>
        <strain evidence="2 3">DSM 100880</strain>
    </source>
</reference>
<sequence>MTTQILLNGITIEQLAEALKPLLLGKTQEQIQPENPLLTRDEVCELLSFNKTSLWKHTKSGRLKSYGIGNRVYYKRDEVLEAVKPINS</sequence>
<gene>
    <name evidence="2" type="ORF">C8P67_113133</name>
</gene>
<evidence type="ECO:0000313" key="2">
    <source>
        <dbReference type="EMBL" id="REG94157.1"/>
    </source>
</evidence>
<organism evidence="2 3">
    <name type="scientific">Flavobacterium aquicola</name>
    <dbReference type="NCBI Taxonomy" id="1682742"/>
    <lineage>
        <taxon>Bacteria</taxon>
        <taxon>Pseudomonadati</taxon>
        <taxon>Bacteroidota</taxon>
        <taxon>Flavobacteriia</taxon>
        <taxon>Flavobacteriales</taxon>
        <taxon>Flavobacteriaceae</taxon>
        <taxon>Flavobacterium</taxon>
    </lineage>
</organism>
<dbReference type="InterPro" id="IPR041657">
    <property type="entry name" value="HTH_17"/>
</dbReference>
<dbReference type="SUPFAM" id="SSF46955">
    <property type="entry name" value="Putative DNA-binding domain"/>
    <property type="match status" value="1"/>
</dbReference>
<evidence type="ECO:0000259" key="1">
    <source>
        <dbReference type="Pfam" id="PF12728"/>
    </source>
</evidence>
<proteinExistence type="predicted"/>
<name>A0A3E0E7D8_9FLAO</name>
<dbReference type="EMBL" id="QUNI01000013">
    <property type="protein sequence ID" value="REG94157.1"/>
    <property type="molecule type" value="Genomic_DNA"/>
</dbReference>
<dbReference type="AlphaFoldDB" id="A0A3E0E7D8"/>
<protein>
    <submittedName>
        <fullName evidence="2">Excisionase family DNA binding protein</fullName>
    </submittedName>
</protein>
<evidence type="ECO:0000313" key="3">
    <source>
        <dbReference type="Proteomes" id="UP000257136"/>
    </source>
</evidence>
<dbReference type="RefSeq" id="WP_115814627.1">
    <property type="nucleotide sequence ID" value="NZ_QUNI01000013.1"/>
</dbReference>
<dbReference type="Pfam" id="PF12728">
    <property type="entry name" value="HTH_17"/>
    <property type="match status" value="1"/>
</dbReference>
<comment type="caution">
    <text evidence="2">The sequence shown here is derived from an EMBL/GenBank/DDBJ whole genome shotgun (WGS) entry which is preliminary data.</text>
</comment>